<gene>
    <name evidence="4" type="ORF">H9647_19775</name>
</gene>
<feature type="coiled-coil region" evidence="1">
    <location>
        <begin position="1370"/>
        <end position="1397"/>
    </location>
</feature>
<feature type="region of interest" description="Disordered" evidence="2">
    <location>
        <begin position="1231"/>
        <end position="1271"/>
    </location>
</feature>
<reference evidence="4 5" key="1">
    <citation type="submission" date="2020-08" db="EMBL/GenBank/DDBJ databases">
        <title>A Genomic Blueprint of the Chicken Gut Microbiome.</title>
        <authorList>
            <person name="Gilroy R."/>
            <person name="Ravi A."/>
            <person name="Getino M."/>
            <person name="Pursley I."/>
            <person name="Horton D.L."/>
            <person name="Alikhan N.-F."/>
            <person name="Baker D."/>
            <person name="Gharbi K."/>
            <person name="Hall N."/>
            <person name="Watson M."/>
            <person name="Adriaenssens E.M."/>
            <person name="Foster-Nyarko E."/>
            <person name="Jarju S."/>
            <person name="Secka A."/>
            <person name="Antonio M."/>
            <person name="Oren A."/>
            <person name="Chaudhuri R."/>
            <person name="La Ragione R.M."/>
            <person name="Hildebrand F."/>
            <person name="Pallen M.J."/>
        </authorList>
    </citation>
    <scope>NUCLEOTIDE SEQUENCE [LARGE SCALE GENOMIC DNA]</scope>
    <source>
        <strain evidence="4 5">Sa2BVA9</strain>
    </source>
</reference>
<organism evidence="4 5">
    <name type="scientific">Paenibacillus gallinarum</name>
    <dbReference type="NCBI Taxonomy" id="2762232"/>
    <lineage>
        <taxon>Bacteria</taxon>
        <taxon>Bacillati</taxon>
        <taxon>Bacillota</taxon>
        <taxon>Bacilli</taxon>
        <taxon>Bacillales</taxon>
        <taxon>Paenibacillaceae</taxon>
        <taxon>Paenibacillus</taxon>
    </lineage>
</organism>
<feature type="transmembrane region" description="Helical" evidence="3">
    <location>
        <begin position="632"/>
        <end position="653"/>
    </location>
</feature>
<name>A0ABR8T3Z8_9BACL</name>
<keyword evidence="3" id="KW-0812">Transmembrane</keyword>
<feature type="coiled-coil region" evidence="1">
    <location>
        <begin position="1144"/>
        <end position="1171"/>
    </location>
</feature>
<feature type="transmembrane region" description="Helical" evidence="3">
    <location>
        <begin position="686"/>
        <end position="708"/>
    </location>
</feature>
<evidence type="ECO:0000313" key="5">
    <source>
        <dbReference type="Proteomes" id="UP000608071"/>
    </source>
</evidence>
<feature type="transmembrane region" description="Helical" evidence="3">
    <location>
        <begin position="660"/>
        <end position="680"/>
    </location>
</feature>
<evidence type="ECO:0000256" key="1">
    <source>
        <dbReference type="SAM" id="Coils"/>
    </source>
</evidence>
<keyword evidence="3" id="KW-0472">Membrane</keyword>
<protein>
    <submittedName>
        <fullName evidence="4">Uncharacterized protein</fullName>
    </submittedName>
</protein>
<dbReference type="RefSeq" id="WP_191803271.1">
    <property type="nucleotide sequence ID" value="NZ_JACSQL010000011.1"/>
</dbReference>
<evidence type="ECO:0000256" key="2">
    <source>
        <dbReference type="SAM" id="MobiDB-lite"/>
    </source>
</evidence>
<feature type="transmembrane region" description="Helical" evidence="3">
    <location>
        <begin position="720"/>
        <end position="747"/>
    </location>
</feature>
<keyword evidence="1" id="KW-0175">Coiled coil</keyword>
<accession>A0ABR8T3Z8</accession>
<keyword evidence="5" id="KW-1185">Reference proteome</keyword>
<sequence length="1644" mass="176619">MRLIFSRRTAGRVVLLGVMSLLLALSIIIPASNVFAANDGVSDLSLYQRASELTREFGTALAPGSQVKHMYMLESNDTTDLLPAGNAGGLLGYAEILSDDTGIKGWLMSAYTAASATITYDQLMNVVDNGGNSIYHAGLNNPFFQYAGYGDVLTEMGLITTVRPGSSIGRLLASGFMLLVYLLANAAPFLFRGALMLLSALNPFKLFETAINGTASANLGILSGAAEYVGSIYKTVQNFSIYLLFPLLLVLTVFSVLVFSQKGSAMKKFGRYGVRVFMLFAGLPLIGACYTGVVEDLNNKVAVGSEYADYLVLSSYVDFENWVKYSRLAPPEGSNIHNPRYEEDERRTLSNRKLILEINGTRAANTRAEELKNRYSGTSNISEIFNEGGGRTDVDVPTSTVPGMPPGAPGSPAAGELNRGSFSKVYSILSRHMNSALYSGSDYDGEVAGQIQKIRALNPSETNDQEIAHMYSLSASDSRTWSSKLNPWSGNPDWMEPIHWNGVDNNVANSAKGLFTKGGAVYPVFQFGIYSYNIYNAGNLQYNADKGYYVPGMPSIVTQKIAPIGSDGDEASTVGGLSPIAMYNFLNTTFSNSGLTVYSPVKSSSDLSRDSYAAVAFGGSGMSSFTRWIENVTVMLSLAILSIMYGIAMISVAIRSIPRILSGVFGTALGSIAFITKLLISTAVLIAQIIGMIFFYALSENLIMTILLNFSDLIDAGGEYFGSGLIFDFVGSFLTIAITIATTLFMIKNKTVFNELMEEVVSGAINRMMGALDTGTGGRGLDVGQMSKGRIGGDGRLTQDARNADKAGGLFGAGGILGTAHGIEARREQLGEEMNKKGGSVRDKIKARMGTAKDLASAKGKDFAKGVVGIDGQSYARELQAKEAGINALPYSKPLQDEFDDARSGLGGIESPNTTKSGQKTDENGEILHNAQGHALDSEGKQISAMSPLGEIGAKAMVANDGSLMDSEGNTYRDEAGNAFHQNEQGQLVDHKGQFVALGNDGVLTPIANVPGGNGKPVEAEKEAKKLDNMRFNAEKFAAMKDQQDATHFGMDKNGNVVGTEGELLKHRTGNSVAPVSLDEKGFVTDQNGNRVDAAAIVGSVDGRGFEEVMDQDSGQMHLRHKGDAAIKSATSMNGATAGVAQNLTTLSKQANRANEIAQRANARVEELKSNGASPYAVMQAQRFSNKAGKDAKAAQGAFNKAMESSGSMSPAAAQAATLEPVALVTNDHVASASRHLSEQQAGLQKEVSQLSVKQAQGAPTKEIARQQRRIDDQRQVVQKAIAAEQDMKAAQAVGRSYGEVSGARNRVEKASKFFMNAQAAHAQAVASKAPQEVIAKHEERVNKASKYLSDSQRNMDRVSQAPSGTPQQIDQATAMFEQAQVQYKKAQSQVEQLVQSGASETDVKWAQRKQALAKRKASQAYGEKLKMTSPTGWNNVQSPTVQDTPKVTPNKSFTELATAGINNYGDYSREVTKQSATIRQGQSKLRQAQQRLASLRSEDRSPLQISHAESEIRGLQNQMKSAQGKMGHLMNHAQGLLKTENFQPIVASRPIRKDGSSIINQLVNLSHTQALHDSLSHQEKAGTITQAGRKQLETLGNRLSFMRKELVGAGIREDALRDQGRIVESTKQMQQSWEAFVQGKSIE</sequence>
<feature type="coiled-coil region" evidence="1">
    <location>
        <begin position="1479"/>
        <end position="1526"/>
    </location>
</feature>
<dbReference type="Proteomes" id="UP000608071">
    <property type="component" value="Unassembled WGS sequence"/>
</dbReference>
<feature type="compositionally biased region" description="Polar residues" evidence="2">
    <location>
        <begin position="1239"/>
        <end position="1255"/>
    </location>
</feature>
<feature type="region of interest" description="Disordered" evidence="2">
    <location>
        <begin position="1429"/>
        <end position="1450"/>
    </location>
</feature>
<feature type="transmembrane region" description="Helical" evidence="3">
    <location>
        <begin position="239"/>
        <end position="260"/>
    </location>
</feature>
<feature type="transmembrane region" description="Helical" evidence="3">
    <location>
        <begin position="210"/>
        <end position="233"/>
    </location>
</feature>
<evidence type="ECO:0000256" key="3">
    <source>
        <dbReference type="SAM" id="Phobius"/>
    </source>
</evidence>
<feature type="transmembrane region" description="Helical" evidence="3">
    <location>
        <begin position="272"/>
        <end position="293"/>
    </location>
</feature>
<comment type="caution">
    <text evidence="4">The sequence shown here is derived from an EMBL/GenBank/DDBJ whole genome shotgun (WGS) entry which is preliminary data.</text>
</comment>
<proteinExistence type="predicted"/>
<keyword evidence="3" id="KW-1133">Transmembrane helix</keyword>
<evidence type="ECO:0000313" key="4">
    <source>
        <dbReference type="EMBL" id="MBD7970309.1"/>
    </source>
</evidence>
<feature type="transmembrane region" description="Helical" evidence="3">
    <location>
        <begin position="171"/>
        <end position="198"/>
    </location>
</feature>
<dbReference type="EMBL" id="JACSQL010000011">
    <property type="protein sequence ID" value="MBD7970309.1"/>
    <property type="molecule type" value="Genomic_DNA"/>
</dbReference>